<dbReference type="RefSeq" id="WP_106247627.1">
    <property type="nucleotide sequence ID" value="NZ_PVNG01000018.1"/>
</dbReference>
<organism evidence="2 3">
    <name type="scientific">Nonomuraea fuscirosea</name>
    <dbReference type="NCBI Taxonomy" id="1291556"/>
    <lineage>
        <taxon>Bacteria</taxon>
        <taxon>Bacillati</taxon>
        <taxon>Actinomycetota</taxon>
        <taxon>Actinomycetes</taxon>
        <taxon>Streptosporangiales</taxon>
        <taxon>Streptosporangiaceae</taxon>
        <taxon>Nonomuraea</taxon>
    </lineage>
</organism>
<evidence type="ECO:0000313" key="3">
    <source>
        <dbReference type="Proteomes" id="UP000238312"/>
    </source>
</evidence>
<protein>
    <submittedName>
        <fullName evidence="2">Uncharacterized protein</fullName>
    </submittedName>
</protein>
<sequence length="179" mass="19316">MQLSVILPAVVGMLASLAGVTLGGVLTRRAQAQQWSRDRLTHACLLIMNESSRIQIALHRYQRGKDRPDWVSWNEALATIVLTAPSGLVQAALAIDETFWRTTDEIEAGQASSGQDWERIRASIEAARLAFANRARRELAGRSDVVTRLAARPRPLARRDLAAPPDSGGAGPVGLSGEG</sequence>
<feature type="compositionally biased region" description="Gly residues" evidence="1">
    <location>
        <begin position="168"/>
        <end position="179"/>
    </location>
</feature>
<keyword evidence="3" id="KW-1185">Reference proteome</keyword>
<dbReference type="Proteomes" id="UP000238312">
    <property type="component" value="Unassembled WGS sequence"/>
</dbReference>
<evidence type="ECO:0000313" key="2">
    <source>
        <dbReference type="EMBL" id="PRX60115.1"/>
    </source>
</evidence>
<gene>
    <name evidence="2" type="ORF">B0I32_118259</name>
</gene>
<dbReference type="EMBL" id="PVNG01000018">
    <property type="protein sequence ID" value="PRX60115.1"/>
    <property type="molecule type" value="Genomic_DNA"/>
</dbReference>
<proteinExistence type="predicted"/>
<reference evidence="2 3" key="1">
    <citation type="submission" date="2018-03" db="EMBL/GenBank/DDBJ databases">
        <title>Genomic Encyclopedia of Type Strains, Phase III (KMG-III): the genomes of soil and plant-associated and newly described type strains.</title>
        <authorList>
            <person name="Whitman W."/>
        </authorList>
    </citation>
    <scope>NUCLEOTIDE SEQUENCE [LARGE SCALE GENOMIC DNA]</scope>
    <source>
        <strain evidence="2 3">CGMCC 4.7104</strain>
    </source>
</reference>
<evidence type="ECO:0000256" key="1">
    <source>
        <dbReference type="SAM" id="MobiDB-lite"/>
    </source>
</evidence>
<comment type="caution">
    <text evidence="2">The sequence shown here is derived from an EMBL/GenBank/DDBJ whole genome shotgun (WGS) entry which is preliminary data.</text>
</comment>
<dbReference type="OrthoDB" id="3638084at2"/>
<feature type="region of interest" description="Disordered" evidence="1">
    <location>
        <begin position="156"/>
        <end position="179"/>
    </location>
</feature>
<dbReference type="AlphaFoldDB" id="A0A2T0MPX0"/>
<accession>A0A2T0MPX0</accession>
<name>A0A2T0MPX0_9ACTN</name>